<dbReference type="OrthoDB" id="1430787at2759"/>
<comment type="caution">
    <text evidence="1">The sequence shown here is derived from an EMBL/GenBank/DDBJ whole genome shotgun (WGS) entry which is preliminary data.</text>
</comment>
<evidence type="ECO:0000313" key="2">
    <source>
        <dbReference type="Proteomes" id="UP000257109"/>
    </source>
</evidence>
<keyword evidence="2" id="KW-1185">Reference proteome</keyword>
<gene>
    <name evidence="1" type="ORF">CR513_33817</name>
</gene>
<evidence type="ECO:0008006" key="3">
    <source>
        <dbReference type="Google" id="ProtNLM"/>
    </source>
</evidence>
<name>A0A371G3G2_MUCPR</name>
<dbReference type="AlphaFoldDB" id="A0A371G3G2"/>
<organism evidence="1 2">
    <name type="scientific">Mucuna pruriens</name>
    <name type="common">Velvet bean</name>
    <name type="synonym">Dolichos pruriens</name>
    <dbReference type="NCBI Taxonomy" id="157652"/>
    <lineage>
        <taxon>Eukaryota</taxon>
        <taxon>Viridiplantae</taxon>
        <taxon>Streptophyta</taxon>
        <taxon>Embryophyta</taxon>
        <taxon>Tracheophyta</taxon>
        <taxon>Spermatophyta</taxon>
        <taxon>Magnoliopsida</taxon>
        <taxon>eudicotyledons</taxon>
        <taxon>Gunneridae</taxon>
        <taxon>Pentapetalae</taxon>
        <taxon>rosids</taxon>
        <taxon>fabids</taxon>
        <taxon>Fabales</taxon>
        <taxon>Fabaceae</taxon>
        <taxon>Papilionoideae</taxon>
        <taxon>50 kb inversion clade</taxon>
        <taxon>NPAAA clade</taxon>
        <taxon>indigoferoid/millettioid clade</taxon>
        <taxon>Phaseoleae</taxon>
        <taxon>Mucuna</taxon>
    </lineage>
</organism>
<proteinExistence type="predicted"/>
<dbReference type="Proteomes" id="UP000257109">
    <property type="component" value="Unassembled WGS sequence"/>
</dbReference>
<dbReference type="Gene3D" id="1.10.340.70">
    <property type="match status" value="1"/>
</dbReference>
<sequence length="110" mass="12594">MPWYADIYNFLMASMYPQRASKAYKNKLGSEAKDLLRGINCVLSMTCICGEYAMIKCISESEIQSVLHFCHVVAEGGHYGSGQTAWKVFDCWLYWPTIFRDTHEFVSACE</sequence>
<accession>A0A371G3G2</accession>
<evidence type="ECO:0000313" key="1">
    <source>
        <dbReference type="EMBL" id="RDX85037.1"/>
    </source>
</evidence>
<feature type="non-terminal residue" evidence="1">
    <location>
        <position position="1"/>
    </location>
</feature>
<protein>
    <recommendedName>
        <fullName evidence="3">Integrase zinc-binding domain-containing protein</fullName>
    </recommendedName>
</protein>
<reference evidence="1" key="1">
    <citation type="submission" date="2018-05" db="EMBL/GenBank/DDBJ databases">
        <title>Draft genome of Mucuna pruriens seed.</title>
        <authorList>
            <person name="Nnadi N.E."/>
            <person name="Vos R."/>
            <person name="Hasami M.H."/>
            <person name="Devisetty U.K."/>
            <person name="Aguiy J.C."/>
        </authorList>
    </citation>
    <scope>NUCLEOTIDE SEQUENCE [LARGE SCALE GENOMIC DNA]</scope>
    <source>
        <strain evidence="1">JCA_2017</strain>
    </source>
</reference>
<dbReference type="EMBL" id="QJKJ01006885">
    <property type="protein sequence ID" value="RDX85037.1"/>
    <property type="molecule type" value="Genomic_DNA"/>
</dbReference>